<evidence type="ECO:0000259" key="3">
    <source>
        <dbReference type="Pfam" id="PF14302"/>
    </source>
</evidence>
<gene>
    <name evidence="4" type="ORF">CLM73_24345</name>
</gene>
<dbReference type="Pfam" id="PF03724">
    <property type="entry name" value="META"/>
    <property type="match status" value="1"/>
</dbReference>
<keyword evidence="5" id="KW-1185">Reference proteome</keyword>
<dbReference type="OrthoDB" id="423130at2"/>
<dbReference type="PANTHER" id="PTHR35535:SF2">
    <property type="entry name" value="DUF306 DOMAIN-CONTAINING PROTEIN"/>
    <property type="match status" value="1"/>
</dbReference>
<evidence type="ECO:0000259" key="2">
    <source>
        <dbReference type="Pfam" id="PF03724"/>
    </source>
</evidence>
<dbReference type="InterPro" id="IPR038670">
    <property type="entry name" value="HslJ-like_sf"/>
</dbReference>
<dbReference type="InterPro" id="IPR025485">
    <property type="entry name" value="DUF4377"/>
</dbReference>
<dbReference type="AlphaFoldDB" id="A0A2S0ID66"/>
<feature type="chain" id="PRO_5015696398" description="META domain-containing protein" evidence="1">
    <location>
        <begin position="24"/>
        <end position="265"/>
    </location>
</feature>
<sequence>MRSPLFLRRVAPVLLCAGLAACASPPMRVVDGQDPRFQPASASDILVQTNWDLARWTLPGGTLRPVPHPSSSTRPITAAFIHDQGSPRMMGFAGCNTYNAPYTIANGLLIVRADPVSTRMACAPQAMTLEQDFLASLTRITASSFDNASNPQRMTWKLSTGDTLDFGRRADPVAGGQRGPTKLVYINAERVPCDTAAGRAMCYQVRDSASQPWQAWPGEITGFSFQPGVHYRLRVVEINDPNASLGAAPLRWVLDAVVEQQVVTR</sequence>
<dbReference type="Pfam" id="PF14302">
    <property type="entry name" value="DUF4377"/>
    <property type="match status" value="1"/>
</dbReference>
<dbReference type="Gene3D" id="2.40.128.270">
    <property type="match status" value="1"/>
</dbReference>
<evidence type="ECO:0000313" key="5">
    <source>
        <dbReference type="Proteomes" id="UP000239477"/>
    </source>
</evidence>
<accession>A0A2S0ID66</accession>
<proteinExistence type="predicted"/>
<feature type="domain" description="DUF4377" evidence="3">
    <location>
        <begin position="185"/>
        <end position="260"/>
    </location>
</feature>
<dbReference type="InterPro" id="IPR005184">
    <property type="entry name" value="DUF306_Meta_HslJ"/>
</dbReference>
<reference evidence="4 5" key="1">
    <citation type="submission" date="2017-09" db="EMBL/GenBank/DDBJ databases">
        <title>Genomic, metabolic, and phenotypic characteristics of bacterial isolates from the natural microbiome of the model nematode Caenorhabditis elegans.</title>
        <authorList>
            <person name="Zimmermann J."/>
            <person name="Obeng N."/>
            <person name="Yang W."/>
            <person name="Obeng O."/>
            <person name="Kissoyan K."/>
            <person name="Pees B."/>
            <person name="Dirksen P."/>
            <person name="Hoppner M."/>
            <person name="Franke A."/>
            <person name="Rosenstiel P."/>
            <person name="Leippe M."/>
            <person name="Dierking K."/>
            <person name="Kaleta C."/>
            <person name="Schulenburg H."/>
        </authorList>
    </citation>
    <scope>NUCLEOTIDE SEQUENCE [LARGE SCALE GENOMIC DNA]</scope>
    <source>
        <strain evidence="4 5">MYb73</strain>
    </source>
</reference>
<dbReference type="EMBL" id="CP023270">
    <property type="protein sequence ID" value="AVJ29979.1"/>
    <property type="molecule type" value="Genomic_DNA"/>
</dbReference>
<evidence type="ECO:0008006" key="6">
    <source>
        <dbReference type="Google" id="ProtNLM"/>
    </source>
</evidence>
<dbReference type="PROSITE" id="PS51257">
    <property type="entry name" value="PROKAR_LIPOPROTEIN"/>
    <property type="match status" value="1"/>
</dbReference>
<dbReference type="RefSeq" id="WP_105240617.1">
    <property type="nucleotide sequence ID" value="NZ_CP023270.1"/>
</dbReference>
<evidence type="ECO:0000313" key="4">
    <source>
        <dbReference type="EMBL" id="AVJ29979.1"/>
    </source>
</evidence>
<feature type="domain" description="DUF306" evidence="2">
    <location>
        <begin position="48"/>
        <end position="163"/>
    </location>
</feature>
<feature type="signal peptide" evidence="1">
    <location>
        <begin position="1"/>
        <end position="23"/>
    </location>
</feature>
<protein>
    <recommendedName>
        <fullName evidence="6">META domain-containing protein</fullName>
    </recommendedName>
</protein>
<dbReference type="InterPro" id="IPR053147">
    <property type="entry name" value="Hsp_HslJ-like"/>
</dbReference>
<name>A0A2S0ID66_9BURK</name>
<organism evidence="4 5">
    <name type="scientific">Achromobacter spanius</name>
    <dbReference type="NCBI Taxonomy" id="217203"/>
    <lineage>
        <taxon>Bacteria</taxon>
        <taxon>Pseudomonadati</taxon>
        <taxon>Pseudomonadota</taxon>
        <taxon>Betaproteobacteria</taxon>
        <taxon>Burkholderiales</taxon>
        <taxon>Alcaligenaceae</taxon>
        <taxon>Achromobacter</taxon>
    </lineage>
</organism>
<evidence type="ECO:0000256" key="1">
    <source>
        <dbReference type="SAM" id="SignalP"/>
    </source>
</evidence>
<dbReference type="PANTHER" id="PTHR35535">
    <property type="entry name" value="HEAT SHOCK PROTEIN HSLJ"/>
    <property type="match status" value="1"/>
</dbReference>
<dbReference type="Proteomes" id="UP000239477">
    <property type="component" value="Chromosome"/>
</dbReference>
<keyword evidence="1" id="KW-0732">Signal</keyword>